<evidence type="ECO:0000256" key="10">
    <source>
        <dbReference type="ARBA" id="ARBA00023136"/>
    </source>
</evidence>
<dbReference type="EMBL" id="MW067132">
    <property type="protein sequence ID" value="QPL16998.1"/>
    <property type="molecule type" value="Genomic_DNA"/>
</dbReference>
<accession>A0A7T0M6L2</accession>
<organism evidence="14">
    <name type="scientific">Laterallus spilonota</name>
    <name type="common">Galapagos rail</name>
    <dbReference type="NCBI Taxonomy" id="2793981"/>
    <lineage>
        <taxon>Eukaryota</taxon>
        <taxon>Metazoa</taxon>
        <taxon>Chordata</taxon>
        <taxon>Craniata</taxon>
        <taxon>Vertebrata</taxon>
        <taxon>Euteleostomi</taxon>
        <taxon>Archelosauria</taxon>
        <taxon>Archosauria</taxon>
        <taxon>Dinosauria</taxon>
        <taxon>Saurischia</taxon>
        <taxon>Theropoda</taxon>
        <taxon>Coelurosauria</taxon>
        <taxon>Aves</taxon>
        <taxon>Neognathae</taxon>
        <taxon>Neoaves</taxon>
        <taxon>Gruiformes</taxon>
        <taxon>Rallidae</taxon>
        <taxon>Laterallus</taxon>
    </lineage>
</organism>
<comment type="subcellular location">
    <subcellularLocation>
        <location evidence="1 12">Mitochondrion membrane</location>
        <topology evidence="1 12">Single-pass membrane protein</topology>
    </subcellularLocation>
</comment>
<evidence type="ECO:0000313" key="14">
    <source>
        <dbReference type="EMBL" id="QPL16998.1"/>
    </source>
</evidence>
<keyword evidence="10 13" id="KW-0472">Membrane</keyword>
<dbReference type="InterPro" id="IPR001421">
    <property type="entry name" value="ATP8_metazoa"/>
</dbReference>
<dbReference type="PANTHER" id="PTHR39937">
    <property type="entry name" value="ATP SYNTHASE PROTEIN 8"/>
    <property type="match status" value="1"/>
</dbReference>
<evidence type="ECO:0000256" key="1">
    <source>
        <dbReference type="ARBA" id="ARBA00004304"/>
    </source>
</evidence>
<proteinExistence type="inferred from homology"/>
<dbReference type="GO" id="GO:0045259">
    <property type="term" value="C:proton-transporting ATP synthase complex"/>
    <property type="evidence" value="ECO:0007669"/>
    <property type="project" value="UniProtKB-KW"/>
</dbReference>
<feature type="transmembrane region" description="Helical" evidence="13">
    <location>
        <begin position="6"/>
        <end position="24"/>
    </location>
</feature>
<dbReference type="RefSeq" id="YP_010116877.1">
    <property type="nucleotide sequence ID" value="NC_056095.1"/>
</dbReference>
<dbReference type="AlphaFoldDB" id="A0A7T0M6L2"/>
<evidence type="ECO:0000256" key="12">
    <source>
        <dbReference type="RuleBase" id="RU003661"/>
    </source>
</evidence>
<keyword evidence="5 12" id="KW-0812">Transmembrane</keyword>
<gene>
    <name evidence="14" type="primary">ATP8</name>
</gene>
<dbReference type="GeneID" id="65316216"/>
<dbReference type="GO" id="GO:0015986">
    <property type="term" value="P:proton motive force-driven ATP synthesis"/>
    <property type="evidence" value="ECO:0007669"/>
    <property type="project" value="InterPro"/>
</dbReference>
<reference evidence="14" key="1">
    <citation type="journal article" date="2020" name="Diversity (Basel)">
        <title>Evolutionary History of the Galapagos Rail Revealed by Ancient Mitogenomes and Modern Samples.</title>
        <authorList>
            <person name="Chaves J.A."/>
            <person name="Martinez-Torres P.J."/>
            <person name="Depino E.A."/>
            <person name="Espinoza-Ulloa S."/>
            <person name="Garcia-Loor J."/>
            <person name="Beichman A.C."/>
            <person name="Stervander M."/>
        </authorList>
    </citation>
    <scope>NUCLEOTIDE SEQUENCE</scope>
    <source>
        <tissue evidence="14">Skin: toepad</tissue>
    </source>
</reference>
<evidence type="ECO:0000256" key="7">
    <source>
        <dbReference type="ARBA" id="ARBA00022989"/>
    </source>
</evidence>
<evidence type="ECO:0000256" key="3">
    <source>
        <dbReference type="ARBA" id="ARBA00022448"/>
    </source>
</evidence>
<evidence type="ECO:0000256" key="9">
    <source>
        <dbReference type="ARBA" id="ARBA00023128"/>
    </source>
</evidence>
<evidence type="ECO:0000256" key="13">
    <source>
        <dbReference type="SAM" id="Phobius"/>
    </source>
</evidence>
<sequence length="55" mass="6622">MPQLNPHPWFYIMTISWLVLSLIIQPKILSFLPTNQVHNKPQTTTKTHPWIWPWT</sequence>
<keyword evidence="9 12" id="KW-0496">Mitochondrion</keyword>
<dbReference type="InterPro" id="IPR050635">
    <property type="entry name" value="ATPase_protein_8"/>
</dbReference>
<keyword evidence="11" id="KW-0066">ATP synthesis</keyword>
<dbReference type="PANTHER" id="PTHR39937:SF1">
    <property type="entry name" value="ATP SYNTHASE PROTEIN 8"/>
    <property type="match status" value="1"/>
</dbReference>
<geneLocation type="mitochondrion" evidence="14"/>
<protein>
    <recommendedName>
        <fullName evidence="12">ATP synthase complex subunit 8</fullName>
    </recommendedName>
</protein>
<evidence type="ECO:0000256" key="6">
    <source>
        <dbReference type="ARBA" id="ARBA00022781"/>
    </source>
</evidence>
<keyword evidence="6 12" id="KW-0375">Hydrogen ion transport</keyword>
<keyword evidence="4 12" id="KW-0138">CF(0)</keyword>
<name>A0A7T0M6L2_9GRUI</name>
<evidence type="ECO:0000256" key="2">
    <source>
        <dbReference type="ARBA" id="ARBA00008892"/>
    </source>
</evidence>
<dbReference type="CTD" id="4509"/>
<evidence type="ECO:0000256" key="5">
    <source>
        <dbReference type="ARBA" id="ARBA00022692"/>
    </source>
</evidence>
<keyword evidence="3 12" id="KW-0813">Transport</keyword>
<keyword evidence="7 13" id="KW-1133">Transmembrane helix</keyword>
<keyword evidence="8 12" id="KW-0406">Ion transport</keyword>
<dbReference type="GO" id="GO:0031966">
    <property type="term" value="C:mitochondrial membrane"/>
    <property type="evidence" value="ECO:0007669"/>
    <property type="project" value="UniProtKB-SubCell"/>
</dbReference>
<evidence type="ECO:0000256" key="11">
    <source>
        <dbReference type="ARBA" id="ARBA00023310"/>
    </source>
</evidence>
<dbReference type="Pfam" id="PF00895">
    <property type="entry name" value="ATP-synt_8"/>
    <property type="match status" value="1"/>
</dbReference>
<dbReference type="GO" id="GO:0015078">
    <property type="term" value="F:proton transmembrane transporter activity"/>
    <property type="evidence" value="ECO:0007669"/>
    <property type="project" value="InterPro"/>
</dbReference>
<comment type="similarity">
    <text evidence="2 12">Belongs to the ATPase protein 8 family.</text>
</comment>
<evidence type="ECO:0000256" key="4">
    <source>
        <dbReference type="ARBA" id="ARBA00022547"/>
    </source>
</evidence>
<evidence type="ECO:0000256" key="8">
    <source>
        <dbReference type="ARBA" id="ARBA00023065"/>
    </source>
</evidence>